<dbReference type="Proteomes" id="UP000034696">
    <property type="component" value="Unassembled WGS sequence"/>
</dbReference>
<sequence>MKTLKTLVFLAVAMALLPGCFYTALGGGTGALIGGGIGGTRGALLGGGLGTLAGAAVDHHLGGSDAFRLPRDRIIVGGSRRLIYDISCSSLPSDVERDRCERAAQRSAEREQEREIRERLRRAERLGEELGRSRY</sequence>
<proteinExistence type="predicted"/>
<dbReference type="AlphaFoldDB" id="A0A0G1Q7Z7"/>
<gene>
    <name evidence="1" type="ORF">UX06_C0011G0016</name>
</gene>
<keyword evidence="1" id="KW-0449">Lipoprotein</keyword>
<protein>
    <submittedName>
        <fullName evidence="1">Lipoprotein</fullName>
    </submittedName>
</protein>
<evidence type="ECO:0000313" key="2">
    <source>
        <dbReference type="Proteomes" id="UP000034696"/>
    </source>
</evidence>
<reference evidence="1 2" key="1">
    <citation type="journal article" date="2015" name="Nature">
        <title>rRNA introns, odd ribosomes, and small enigmatic genomes across a large radiation of phyla.</title>
        <authorList>
            <person name="Brown C.T."/>
            <person name="Hug L.A."/>
            <person name="Thomas B.C."/>
            <person name="Sharon I."/>
            <person name="Castelle C.J."/>
            <person name="Singh A."/>
            <person name="Wilkins M.J."/>
            <person name="Williams K.H."/>
            <person name="Banfield J.F."/>
        </authorList>
    </citation>
    <scope>NUCLEOTIDE SEQUENCE [LARGE SCALE GENOMIC DNA]</scope>
</reference>
<organism evidence="1 2">
    <name type="scientific">Candidatus Giovannonibacteria bacterium GW2011_GWA2_45_21</name>
    <dbReference type="NCBI Taxonomy" id="1618649"/>
    <lineage>
        <taxon>Bacteria</taxon>
        <taxon>Candidatus Giovannoniibacteriota</taxon>
    </lineage>
</organism>
<evidence type="ECO:0000313" key="1">
    <source>
        <dbReference type="EMBL" id="KKU04705.1"/>
    </source>
</evidence>
<name>A0A0G1Q7Z7_9BACT</name>
<dbReference type="EMBL" id="LCKT01000011">
    <property type="protein sequence ID" value="KKU04705.1"/>
    <property type="molecule type" value="Genomic_DNA"/>
</dbReference>
<comment type="caution">
    <text evidence="1">The sequence shown here is derived from an EMBL/GenBank/DDBJ whole genome shotgun (WGS) entry which is preliminary data.</text>
</comment>
<accession>A0A0G1Q7Z7</accession>